<evidence type="ECO:0000313" key="1">
    <source>
        <dbReference type="EMBL" id="RKQ90422.1"/>
    </source>
</evidence>
<keyword evidence="2" id="KW-1185">Reference proteome</keyword>
<protein>
    <submittedName>
        <fullName evidence="1">Uncharacterized protein</fullName>
    </submittedName>
</protein>
<comment type="caution">
    <text evidence="1">The sequence shown here is derived from an EMBL/GenBank/DDBJ whole genome shotgun (WGS) entry which is preliminary data.</text>
</comment>
<proteinExistence type="predicted"/>
<sequence>MLQNYPQDALTACRLDYGHDSFLWFYAFLLDAVQYYTPPSLNLRGYVDSADLEEGARIDDIVPIRPEAEPPE</sequence>
<dbReference type="RefSeq" id="WP_121246981.1">
    <property type="nucleotide sequence ID" value="NZ_RBIL01000001.1"/>
</dbReference>
<dbReference type="Proteomes" id="UP000278962">
    <property type="component" value="Unassembled WGS sequence"/>
</dbReference>
<dbReference type="EMBL" id="RBIL01000001">
    <property type="protein sequence ID" value="RKQ90422.1"/>
    <property type="molecule type" value="Genomic_DNA"/>
</dbReference>
<gene>
    <name evidence="1" type="ORF">C8N24_0224</name>
</gene>
<accession>A0A660L5N7</accession>
<dbReference type="AlphaFoldDB" id="A0A660L5N7"/>
<reference evidence="1 2" key="1">
    <citation type="submission" date="2018-10" db="EMBL/GenBank/DDBJ databases">
        <title>Genomic Encyclopedia of Archaeal and Bacterial Type Strains, Phase II (KMG-II): from individual species to whole genera.</title>
        <authorList>
            <person name="Goeker M."/>
        </authorList>
    </citation>
    <scope>NUCLEOTIDE SEQUENCE [LARGE SCALE GENOMIC DNA]</scope>
    <source>
        <strain evidence="1 2">DSM 14954</strain>
    </source>
</reference>
<organism evidence="1 2">
    <name type="scientific">Solirubrobacter pauli</name>
    <dbReference type="NCBI Taxonomy" id="166793"/>
    <lineage>
        <taxon>Bacteria</taxon>
        <taxon>Bacillati</taxon>
        <taxon>Actinomycetota</taxon>
        <taxon>Thermoleophilia</taxon>
        <taxon>Solirubrobacterales</taxon>
        <taxon>Solirubrobacteraceae</taxon>
        <taxon>Solirubrobacter</taxon>
    </lineage>
</organism>
<name>A0A660L5N7_9ACTN</name>
<evidence type="ECO:0000313" key="2">
    <source>
        <dbReference type="Proteomes" id="UP000278962"/>
    </source>
</evidence>